<dbReference type="EMBL" id="CP031043">
    <property type="protein sequence ID" value="QDZ23348.1"/>
    <property type="molecule type" value="Genomic_DNA"/>
</dbReference>
<accession>A0A5B8MRI7</accession>
<proteinExistence type="predicted"/>
<dbReference type="AlphaFoldDB" id="A0A5B8MRI7"/>
<evidence type="ECO:0000313" key="2">
    <source>
        <dbReference type="Proteomes" id="UP000316726"/>
    </source>
</evidence>
<sequence length="228" mass="25233">MKATCCCVGFGEVEEGQVEDLKTLVEVICGRKGRRYKVRVYNLKASSSSSSSSAERSGGRGHDAKQVWAEEDLEEKRYTYCTSGWMRSAAHVKGNVGQMASLTETEIKSCGTKDEFHEHLQGLNLAVSHDYLKEGYCFDLIERGQETLLTEEAENKFQITCRIVELKLCEEVEGILEAETAFPGKWLVELVAKASGADYTQAVGTFEDFARKIHLVDIRSSAAISGAK</sequence>
<reference evidence="1 2" key="1">
    <citation type="submission" date="2018-07" db="EMBL/GenBank/DDBJ databases">
        <title>The complete nuclear genome of the prasinophyte Chloropicon primus (CCMP1205).</title>
        <authorList>
            <person name="Pombert J.-F."/>
            <person name="Otis C."/>
            <person name="Turmel M."/>
            <person name="Lemieux C."/>
        </authorList>
    </citation>
    <scope>NUCLEOTIDE SEQUENCE [LARGE SCALE GENOMIC DNA]</scope>
    <source>
        <strain evidence="1 2">CCMP1205</strain>
    </source>
</reference>
<evidence type="ECO:0000313" key="1">
    <source>
        <dbReference type="EMBL" id="QDZ23348.1"/>
    </source>
</evidence>
<evidence type="ECO:0008006" key="3">
    <source>
        <dbReference type="Google" id="ProtNLM"/>
    </source>
</evidence>
<gene>
    <name evidence="1" type="ORF">A3770_10p58660</name>
</gene>
<dbReference type="Proteomes" id="UP000316726">
    <property type="component" value="Chromosome 10"/>
</dbReference>
<protein>
    <recommendedName>
        <fullName evidence="3">CYTH domain-containing protein</fullName>
    </recommendedName>
</protein>
<keyword evidence="2" id="KW-1185">Reference proteome</keyword>
<organism evidence="1 2">
    <name type="scientific">Chloropicon primus</name>
    <dbReference type="NCBI Taxonomy" id="1764295"/>
    <lineage>
        <taxon>Eukaryota</taxon>
        <taxon>Viridiplantae</taxon>
        <taxon>Chlorophyta</taxon>
        <taxon>Chloropicophyceae</taxon>
        <taxon>Chloropicales</taxon>
        <taxon>Chloropicaceae</taxon>
        <taxon>Chloropicon</taxon>
    </lineage>
</organism>
<name>A0A5B8MRI7_9CHLO</name>